<proteinExistence type="predicted"/>
<dbReference type="AlphaFoldDB" id="A0A6N8IGB9"/>
<evidence type="ECO:0000313" key="3">
    <source>
        <dbReference type="EMBL" id="MVN14857.1"/>
    </source>
</evidence>
<dbReference type="Proteomes" id="UP000468327">
    <property type="component" value="Unassembled WGS sequence"/>
</dbReference>
<dbReference type="PANTHER" id="PTHR45138">
    <property type="entry name" value="REGULATORY COMPONENTS OF SENSORY TRANSDUCTION SYSTEM"/>
    <property type="match status" value="1"/>
</dbReference>
<dbReference type="InterPro" id="IPR000160">
    <property type="entry name" value="GGDEF_dom"/>
</dbReference>
<protein>
    <submittedName>
        <fullName evidence="3">Diguanylate cyclase</fullName>
    </submittedName>
</protein>
<name>A0A6N8IGB9_9ACTN</name>
<dbReference type="InterPro" id="IPR043128">
    <property type="entry name" value="Rev_trsase/Diguanyl_cyclase"/>
</dbReference>
<dbReference type="Pfam" id="PF00990">
    <property type="entry name" value="GGDEF"/>
    <property type="match status" value="1"/>
</dbReference>
<gene>
    <name evidence="3" type="ORF">GO738_05715</name>
</gene>
<keyword evidence="4" id="KW-1185">Reference proteome</keyword>
<dbReference type="GO" id="GO:0052621">
    <property type="term" value="F:diguanylate cyclase activity"/>
    <property type="evidence" value="ECO:0007669"/>
    <property type="project" value="TreeGrafter"/>
</dbReference>
<dbReference type="Gene3D" id="3.30.70.270">
    <property type="match status" value="1"/>
</dbReference>
<comment type="caution">
    <text evidence="3">The sequence shown here is derived from an EMBL/GenBank/DDBJ whole genome shotgun (WGS) entry which is preliminary data.</text>
</comment>
<dbReference type="CDD" id="cd01949">
    <property type="entry name" value="GGDEF"/>
    <property type="match status" value="1"/>
</dbReference>
<dbReference type="InterPro" id="IPR035965">
    <property type="entry name" value="PAS-like_dom_sf"/>
</dbReference>
<dbReference type="Gene3D" id="3.30.450.20">
    <property type="entry name" value="PAS domain"/>
    <property type="match status" value="1"/>
</dbReference>
<feature type="region of interest" description="Disordered" evidence="1">
    <location>
        <begin position="333"/>
        <end position="365"/>
    </location>
</feature>
<feature type="compositionally biased region" description="Low complexity" evidence="1">
    <location>
        <begin position="333"/>
        <end position="344"/>
    </location>
</feature>
<dbReference type="GO" id="GO:1902201">
    <property type="term" value="P:negative regulation of bacterial-type flagellum-dependent cell motility"/>
    <property type="evidence" value="ECO:0007669"/>
    <property type="project" value="TreeGrafter"/>
</dbReference>
<feature type="compositionally biased region" description="Basic residues" evidence="1">
    <location>
        <begin position="349"/>
        <end position="358"/>
    </location>
</feature>
<reference evidence="3 4" key="1">
    <citation type="submission" date="2019-11" db="EMBL/GenBank/DDBJ databases">
        <title>Whole genome shotgun sequencing (WGS) data from Adlercreutzia equolifaciens ResAG-91, Eggerthella lenta MRI-F36, MRI-F37, MRI-F40, ResAG-49, ResAG-88, ResAG-121, ResAG-145, and Gordonibacter sp. ResAG-5, ResAG-26, ResAG-43, ResAG-50, ResAG-59.</title>
        <authorList>
            <person name="Stoll D.A."/>
            <person name="Danylec N."/>
            <person name="Franz C.M.A.P."/>
            <person name="Huch M."/>
        </authorList>
    </citation>
    <scope>NUCLEOTIDE SEQUENCE [LARGE SCALE GENOMIC DNA]</scope>
    <source>
        <strain evidence="3 4">ResAG-59</strain>
    </source>
</reference>
<accession>A0A6N8IGB9</accession>
<evidence type="ECO:0000313" key="4">
    <source>
        <dbReference type="Proteomes" id="UP000468327"/>
    </source>
</evidence>
<dbReference type="PANTHER" id="PTHR45138:SF9">
    <property type="entry name" value="DIGUANYLATE CYCLASE DGCM-RELATED"/>
    <property type="match status" value="1"/>
</dbReference>
<dbReference type="InterPro" id="IPR050469">
    <property type="entry name" value="Diguanylate_Cyclase"/>
</dbReference>
<dbReference type="SUPFAM" id="SSF55785">
    <property type="entry name" value="PYP-like sensor domain (PAS domain)"/>
    <property type="match status" value="1"/>
</dbReference>
<dbReference type="GO" id="GO:0005886">
    <property type="term" value="C:plasma membrane"/>
    <property type="evidence" value="ECO:0007669"/>
    <property type="project" value="TreeGrafter"/>
</dbReference>
<organism evidence="3 4">
    <name type="scientific">Gordonibacter urolithinfaciens</name>
    <dbReference type="NCBI Taxonomy" id="1335613"/>
    <lineage>
        <taxon>Bacteria</taxon>
        <taxon>Bacillati</taxon>
        <taxon>Actinomycetota</taxon>
        <taxon>Coriobacteriia</taxon>
        <taxon>Eggerthellales</taxon>
        <taxon>Eggerthellaceae</taxon>
        <taxon>Gordonibacter</taxon>
    </lineage>
</organism>
<dbReference type="PROSITE" id="PS50887">
    <property type="entry name" value="GGDEF"/>
    <property type="match status" value="1"/>
</dbReference>
<dbReference type="SMART" id="SM00267">
    <property type="entry name" value="GGDEF"/>
    <property type="match status" value="1"/>
</dbReference>
<dbReference type="SUPFAM" id="SSF55073">
    <property type="entry name" value="Nucleotide cyclase"/>
    <property type="match status" value="1"/>
</dbReference>
<dbReference type="InterPro" id="IPR029787">
    <property type="entry name" value="Nucleotide_cyclase"/>
</dbReference>
<dbReference type="NCBIfam" id="TIGR00254">
    <property type="entry name" value="GGDEF"/>
    <property type="match status" value="1"/>
</dbReference>
<sequence>MPRAALRPPLARRRCVAASSSRSREPARGVPSTVPNPSEETDYLRAMPVPFAVVKTIPDEEGRTVDLVFAYVNDAAIALAGCAREVLVGSSVFDACPDVARCMLGVLDDTARTGAAQYFTCRSVSGDRYFSVRSYRPREGFCACVLQDVTEQALLDRRLREERRLLERQAMRDPLTGLYHVRQGRRLVEGALAEPRWEGACSALFMFDVDDFKKVNDEHGHHRGDDVLRGFAQLLEQSFRRTDIVFRAGGDEFSAFVADIPCACVAERICSDVIAGVERLSADGVPVSVSIGAAVGRPGWSYESYYRVADQALYRIKRTGKSAYRVAVMDGPAASAPASALSGAPERRSLRRSARKGSPRTQPAA</sequence>
<evidence type="ECO:0000256" key="1">
    <source>
        <dbReference type="SAM" id="MobiDB-lite"/>
    </source>
</evidence>
<evidence type="ECO:0000259" key="2">
    <source>
        <dbReference type="PROSITE" id="PS50887"/>
    </source>
</evidence>
<dbReference type="EMBL" id="WPOC01000007">
    <property type="protein sequence ID" value="MVN14857.1"/>
    <property type="molecule type" value="Genomic_DNA"/>
</dbReference>
<feature type="region of interest" description="Disordered" evidence="1">
    <location>
        <begin position="1"/>
        <end position="39"/>
    </location>
</feature>
<feature type="domain" description="GGDEF" evidence="2">
    <location>
        <begin position="200"/>
        <end position="329"/>
    </location>
</feature>
<dbReference type="GO" id="GO:0043709">
    <property type="term" value="P:cell adhesion involved in single-species biofilm formation"/>
    <property type="evidence" value="ECO:0007669"/>
    <property type="project" value="TreeGrafter"/>
</dbReference>